<comment type="caution">
    <text evidence="4">The sequence shown here is derived from an EMBL/GenBank/DDBJ whole genome shotgun (WGS) entry which is preliminary data.</text>
</comment>
<name>A0ABW0TL15_9BACL</name>
<sequence length="387" mass="43251">MLDLSNQYLNIREEIIEKLDQVMSSSQFILGSHVKQIENDIAKMSKTKHGIGVGNGSDAIHIALQAAGVGEGDEVITTSFTFFATAGAIARANAKPVFVDIDPVTYNIDPSKIEAAITEKTKAIIPVHLYGQMADMDPIMEIAKKHNLYVIEDAAQAIGSTYKGKQVGEMSSAATYSFFPTKNLGAYGDGGMIVSNDQDLAEQARVIRVHGSKPKYHHHVLGYNSRLDEMQAAVLSVKLPHLPAWGENRRMRATYYTEKLNEAMGQHVVTPVEVEGNYHVFHQYTLRVQKRDELQAFLKEQGVATMIYYPIPLHLQPVFEELGYSEGDLPETEKAAKEALSLPMFPELKEEQQDYVIEKIAEFYSQNVIESQSEETEQFHKERVGID</sequence>
<dbReference type="InterPro" id="IPR015421">
    <property type="entry name" value="PyrdxlP-dep_Trfase_major"/>
</dbReference>
<evidence type="ECO:0000313" key="5">
    <source>
        <dbReference type="Proteomes" id="UP001596109"/>
    </source>
</evidence>
<dbReference type="PANTHER" id="PTHR30244">
    <property type="entry name" value="TRANSAMINASE"/>
    <property type="match status" value="1"/>
</dbReference>
<dbReference type="Proteomes" id="UP001596109">
    <property type="component" value="Unassembled WGS sequence"/>
</dbReference>
<dbReference type="PANTHER" id="PTHR30244:SF36">
    <property type="entry name" value="3-OXO-GLUCOSE-6-PHOSPHATE:GLUTAMATE AMINOTRANSFERASE"/>
    <property type="match status" value="1"/>
</dbReference>
<dbReference type="GO" id="GO:0008483">
    <property type="term" value="F:transaminase activity"/>
    <property type="evidence" value="ECO:0007669"/>
    <property type="project" value="UniProtKB-KW"/>
</dbReference>
<gene>
    <name evidence="4" type="ORF">ACFPRA_09435</name>
</gene>
<protein>
    <submittedName>
        <fullName evidence="4">DegT/DnrJ/EryC1/StrS family aminotransferase</fullName>
    </submittedName>
</protein>
<dbReference type="Gene3D" id="3.90.1150.10">
    <property type="entry name" value="Aspartate Aminotransferase, domain 1"/>
    <property type="match status" value="1"/>
</dbReference>
<keyword evidence="4" id="KW-0032">Aminotransferase</keyword>
<dbReference type="CDD" id="cd00616">
    <property type="entry name" value="AHBA_syn"/>
    <property type="match status" value="1"/>
</dbReference>
<organism evidence="4 5">
    <name type="scientific">Sporosarcina soli</name>
    <dbReference type="NCBI Taxonomy" id="334736"/>
    <lineage>
        <taxon>Bacteria</taxon>
        <taxon>Bacillati</taxon>
        <taxon>Bacillota</taxon>
        <taxon>Bacilli</taxon>
        <taxon>Bacillales</taxon>
        <taxon>Caryophanaceae</taxon>
        <taxon>Sporosarcina</taxon>
    </lineage>
</organism>
<dbReference type="Pfam" id="PF01041">
    <property type="entry name" value="DegT_DnrJ_EryC1"/>
    <property type="match status" value="1"/>
</dbReference>
<accession>A0ABW0TL15</accession>
<dbReference type="SUPFAM" id="SSF53383">
    <property type="entry name" value="PLP-dependent transferases"/>
    <property type="match status" value="1"/>
</dbReference>
<comment type="similarity">
    <text evidence="2 3">Belongs to the DegT/DnrJ/EryC1 family.</text>
</comment>
<proteinExistence type="inferred from homology"/>
<reference evidence="5" key="1">
    <citation type="journal article" date="2019" name="Int. J. Syst. Evol. Microbiol.">
        <title>The Global Catalogue of Microorganisms (GCM) 10K type strain sequencing project: providing services to taxonomists for standard genome sequencing and annotation.</title>
        <authorList>
            <consortium name="The Broad Institute Genomics Platform"/>
            <consortium name="The Broad Institute Genome Sequencing Center for Infectious Disease"/>
            <person name="Wu L."/>
            <person name="Ma J."/>
        </authorList>
    </citation>
    <scope>NUCLEOTIDE SEQUENCE [LARGE SCALE GENOMIC DNA]</scope>
    <source>
        <strain evidence="5">CGMCC 4.1434</strain>
    </source>
</reference>
<dbReference type="InterPro" id="IPR015422">
    <property type="entry name" value="PyrdxlP-dep_Trfase_small"/>
</dbReference>
<dbReference type="PIRSF" id="PIRSF000390">
    <property type="entry name" value="PLP_StrS"/>
    <property type="match status" value="1"/>
</dbReference>
<evidence type="ECO:0000256" key="3">
    <source>
        <dbReference type="RuleBase" id="RU004508"/>
    </source>
</evidence>
<dbReference type="RefSeq" id="WP_381434844.1">
    <property type="nucleotide sequence ID" value="NZ_JBHSNO010000005.1"/>
</dbReference>
<dbReference type="InterPro" id="IPR000653">
    <property type="entry name" value="DegT/StrS_aminotransferase"/>
</dbReference>
<evidence type="ECO:0000256" key="2">
    <source>
        <dbReference type="ARBA" id="ARBA00037999"/>
    </source>
</evidence>
<keyword evidence="5" id="KW-1185">Reference proteome</keyword>
<dbReference type="EMBL" id="JBHSNO010000005">
    <property type="protein sequence ID" value="MFC5589109.1"/>
    <property type="molecule type" value="Genomic_DNA"/>
</dbReference>
<evidence type="ECO:0000256" key="1">
    <source>
        <dbReference type="ARBA" id="ARBA00022898"/>
    </source>
</evidence>
<keyword evidence="1 3" id="KW-0663">Pyridoxal phosphate</keyword>
<dbReference type="Gene3D" id="3.40.640.10">
    <property type="entry name" value="Type I PLP-dependent aspartate aminotransferase-like (Major domain)"/>
    <property type="match status" value="1"/>
</dbReference>
<keyword evidence="4" id="KW-0808">Transferase</keyword>
<evidence type="ECO:0000313" key="4">
    <source>
        <dbReference type="EMBL" id="MFC5589109.1"/>
    </source>
</evidence>
<dbReference type="InterPro" id="IPR015424">
    <property type="entry name" value="PyrdxlP-dep_Trfase"/>
</dbReference>